<evidence type="ECO:0000256" key="13">
    <source>
        <dbReference type="SAM" id="Phobius"/>
    </source>
</evidence>
<feature type="region of interest" description="Disordered" evidence="12">
    <location>
        <begin position="1"/>
        <end position="35"/>
    </location>
</feature>
<dbReference type="Proteomes" id="UP000727993">
    <property type="component" value="Unassembled WGS sequence"/>
</dbReference>
<dbReference type="GO" id="GO:0016020">
    <property type="term" value="C:membrane"/>
    <property type="evidence" value="ECO:0007669"/>
    <property type="project" value="UniProtKB-SubCell"/>
</dbReference>
<feature type="transmembrane region" description="Helical" evidence="13">
    <location>
        <begin position="187"/>
        <end position="205"/>
    </location>
</feature>
<evidence type="ECO:0000256" key="9">
    <source>
        <dbReference type="ARBA" id="ARBA00023209"/>
    </source>
</evidence>
<proteinExistence type="inferred from homology"/>
<comment type="caution">
    <text evidence="14">The sequence shown here is derived from an EMBL/GenBank/DDBJ whole genome shotgun (WGS) entry which is preliminary data.</text>
</comment>
<gene>
    <name evidence="14" type="ORF">IPN02_18930</name>
</gene>
<evidence type="ECO:0000313" key="15">
    <source>
        <dbReference type="Proteomes" id="UP000727993"/>
    </source>
</evidence>
<feature type="transmembrane region" description="Helical" evidence="13">
    <location>
        <begin position="108"/>
        <end position="133"/>
    </location>
</feature>
<evidence type="ECO:0000256" key="4">
    <source>
        <dbReference type="ARBA" id="ARBA00022679"/>
    </source>
</evidence>
<keyword evidence="4 11" id="KW-0808">Transferase</keyword>
<dbReference type="GO" id="GO:0016780">
    <property type="term" value="F:phosphotransferase activity, for other substituted phosphate groups"/>
    <property type="evidence" value="ECO:0007669"/>
    <property type="project" value="InterPro"/>
</dbReference>
<evidence type="ECO:0000256" key="2">
    <source>
        <dbReference type="ARBA" id="ARBA00010441"/>
    </source>
</evidence>
<keyword evidence="6 13" id="KW-1133">Transmembrane helix</keyword>
<evidence type="ECO:0000256" key="7">
    <source>
        <dbReference type="ARBA" id="ARBA00023098"/>
    </source>
</evidence>
<comment type="subcellular location">
    <subcellularLocation>
        <location evidence="1">Membrane</location>
        <topology evidence="1">Multi-pass membrane protein</topology>
    </subcellularLocation>
</comment>
<dbReference type="InterPro" id="IPR043130">
    <property type="entry name" value="CDP-OH_PTrfase_TM_dom"/>
</dbReference>
<evidence type="ECO:0000256" key="3">
    <source>
        <dbReference type="ARBA" id="ARBA00022516"/>
    </source>
</evidence>
<dbReference type="InterPro" id="IPR048254">
    <property type="entry name" value="CDP_ALCOHOL_P_TRANSF_CS"/>
</dbReference>
<evidence type="ECO:0000256" key="8">
    <source>
        <dbReference type="ARBA" id="ARBA00023136"/>
    </source>
</evidence>
<dbReference type="PROSITE" id="PS00379">
    <property type="entry name" value="CDP_ALCOHOL_P_TRANSF"/>
    <property type="match status" value="1"/>
</dbReference>
<dbReference type="AlphaFoldDB" id="A0A936NFQ2"/>
<keyword evidence="9" id="KW-0594">Phospholipid biosynthesis</keyword>
<keyword evidence="3" id="KW-0444">Lipid biosynthesis</keyword>
<dbReference type="PANTHER" id="PTHR14269">
    <property type="entry name" value="CDP-DIACYLGLYCEROL--GLYCEROL-3-PHOSPHATE 3-PHOSPHATIDYLTRANSFERASE-RELATED"/>
    <property type="match status" value="1"/>
</dbReference>
<dbReference type="Gene3D" id="1.20.120.1760">
    <property type="match status" value="1"/>
</dbReference>
<dbReference type="EMBL" id="JADJZA010000011">
    <property type="protein sequence ID" value="MBK9298861.1"/>
    <property type="molecule type" value="Genomic_DNA"/>
</dbReference>
<dbReference type="GO" id="GO:0046474">
    <property type="term" value="P:glycerophospholipid biosynthetic process"/>
    <property type="evidence" value="ECO:0007669"/>
    <property type="project" value="TreeGrafter"/>
</dbReference>
<feature type="transmembrane region" description="Helical" evidence="13">
    <location>
        <begin position="69"/>
        <end position="88"/>
    </location>
</feature>
<keyword evidence="10" id="KW-1208">Phospholipid metabolism</keyword>
<evidence type="ECO:0000256" key="12">
    <source>
        <dbReference type="SAM" id="MobiDB-lite"/>
    </source>
</evidence>
<dbReference type="PANTHER" id="PTHR14269:SF62">
    <property type="entry name" value="CDP-DIACYLGLYCEROL--GLYCEROL-3-PHOSPHATE 3-PHOSPHATIDYLTRANSFERASE 1, CHLOROPLASTIC"/>
    <property type="match status" value="1"/>
</dbReference>
<organism evidence="14 15">
    <name type="scientific">Candidatus Neomicrothrix subdominans</name>
    <dbReference type="NCBI Taxonomy" id="2954438"/>
    <lineage>
        <taxon>Bacteria</taxon>
        <taxon>Bacillati</taxon>
        <taxon>Actinomycetota</taxon>
        <taxon>Acidimicrobiia</taxon>
        <taxon>Acidimicrobiales</taxon>
        <taxon>Microthrixaceae</taxon>
        <taxon>Candidatus Neomicrothrix</taxon>
    </lineage>
</organism>
<name>A0A936NFQ2_9ACTN</name>
<dbReference type="InterPro" id="IPR000462">
    <property type="entry name" value="CDP-OH_P_trans"/>
</dbReference>
<evidence type="ECO:0000256" key="11">
    <source>
        <dbReference type="RuleBase" id="RU003750"/>
    </source>
</evidence>
<evidence type="ECO:0000256" key="10">
    <source>
        <dbReference type="ARBA" id="ARBA00023264"/>
    </source>
</evidence>
<keyword evidence="7" id="KW-0443">Lipid metabolism</keyword>
<sequence length="219" mass="23349">MSLSDQPSSDQPSSDRVGSASGDQPSTERPGGFGPSALLTPANLVTLGRIAAAPVAFAMMLTNDGVGTWALLALWFVLSATDMFDGYLARKQGSTRSGAFLDPLADKVLVLGGFITLAVIGRFPWAAVILTVAREVGISAFRTYWGRRGLSVPASSLAKWKTFIQLGAVGWTTWPTFTDWRWLSDSWLWASVLIAWVTAVQYVLAGSRATSSTGEATKA</sequence>
<keyword evidence="5 13" id="KW-0812">Transmembrane</keyword>
<accession>A0A936NFQ2</accession>
<protein>
    <submittedName>
        <fullName evidence="14">CDP-alcohol phosphatidyltransferase family protein</fullName>
    </submittedName>
</protein>
<feature type="compositionally biased region" description="Low complexity" evidence="12">
    <location>
        <begin position="1"/>
        <end position="15"/>
    </location>
</feature>
<keyword evidence="8 13" id="KW-0472">Membrane</keyword>
<dbReference type="InterPro" id="IPR050324">
    <property type="entry name" value="CDP-alcohol_PTase-I"/>
</dbReference>
<evidence type="ECO:0000313" key="14">
    <source>
        <dbReference type="EMBL" id="MBK9298861.1"/>
    </source>
</evidence>
<comment type="similarity">
    <text evidence="2 11">Belongs to the CDP-alcohol phosphatidyltransferase class-I family.</text>
</comment>
<evidence type="ECO:0000256" key="1">
    <source>
        <dbReference type="ARBA" id="ARBA00004141"/>
    </source>
</evidence>
<dbReference type="Pfam" id="PF01066">
    <property type="entry name" value="CDP-OH_P_transf"/>
    <property type="match status" value="1"/>
</dbReference>
<evidence type="ECO:0000256" key="6">
    <source>
        <dbReference type="ARBA" id="ARBA00022989"/>
    </source>
</evidence>
<evidence type="ECO:0000256" key="5">
    <source>
        <dbReference type="ARBA" id="ARBA00022692"/>
    </source>
</evidence>
<reference evidence="14 15" key="1">
    <citation type="submission" date="2020-10" db="EMBL/GenBank/DDBJ databases">
        <title>Connecting structure to function with the recovery of over 1000 high-quality activated sludge metagenome-assembled genomes encoding full-length rRNA genes using long-read sequencing.</title>
        <authorList>
            <person name="Singleton C.M."/>
            <person name="Petriglieri F."/>
            <person name="Kristensen J.M."/>
            <person name="Kirkegaard R.H."/>
            <person name="Michaelsen T.Y."/>
            <person name="Andersen M.H."/>
            <person name="Karst S.M."/>
            <person name="Dueholm M.S."/>
            <person name="Nielsen P.H."/>
            <person name="Albertsen M."/>
        </authorList>
    </citation>
    <scope>NUCLEOTIDE SEQUENCE [LARGE SCALE GENOMIC DNA]</scope>
    <source>
        <strain evidence="14">Lyne_18-Q3-R50-59_MAXAC.006</strain>
    </source>
</reference>